<dbReference type="SUPFAM" id="SSF103481">
    <property type="entry name" value="Multidrug resistance efflux transporter EmrE"/>
    <property type="match status" value="2"/>
</dbReference>
<evidence type="ECO:0000256" key="2">
    <source>
        <dbReference type="ARBA" id="ARBA00022475"/>
    </source>
</evidence>
<dbReference type="NCBIfam" id="NF008676">
    <property type="entry name" value="PRK11689.1"/>
    <property type="match status" value="1"/>
</dbReference>
<evidence type="ECO:0000256" key="3">
    <source>
        <dbReference type="ARBA" id="ARBA00022692"/>
    </source>
</evidence>
<dbReference type="InterPro" id="IPR000620">
    <property type="entry name" value="EamA_dom"/>
</dbReference>
<evidence type="ECO:0000256" key="5">
    <source>
        <dbReference type="ARBA" id="ARBA00023136"/>
    </source>
</evidence>
<dbReference type="PANTHER" id="PTHR42920:SF24">
    <property type="entry name" value="AROMATIC AMINO ACID EXPORTER YDDG"/>
    <property type="match status" value="1"/>
</dbReference>
<comment type="caution">
    <text evidence="8">The sequence shown here is derived from an EMBL/GenBank/DDBJ whole genome shotgun (WGS) entry which is preliminary data.</text>
</comment>
<dbReference type="AlphaFoldDB" id="E8LVB4"/>
<keyword evidence="5 6" id="KW-0472">Membrane</keyword>
<feature type="transmembrane region" description="Helical" evidence="6">
    <location>
        <begin position="274"/>
        <end position="292"/>
    </location>
</feature>
<feature type="transmembrane region" description="Helical" evidence="6">
    <location>
        <begin position="36"/>
        <end position="54"/>
    </location>
</feature>
<comment type="subcellular location">
    <subcellularLocation>
        <location evidence="1">Cell membrane</location>
        <topology evidence="1">Multi-pass membrane protein</topology>
    </subcellularLocation>
</comment>
<protein>
    <submittedName>
        <fullName evidence="8">Aromatic amino acid exporter</fullName>
    </submittedName>
</protein>
<feature type="transmembrane region" description="Helical" evidence="6">
    <location>
        <begin position="245"/>
        <end position="268"/>
    </location>
</feature>
<dbReference type="Pfam" id="PF00892">
    <property type="entry name" value="EamA"/>
    <property type="match status" value="1"/>
</dbReference>
<dbReference type="eggNOG" id="COG0697">
    <property type="taxonomic scope" value="Bacteria"/>
</dbReference>
<dbReference type="InterPro" id="IPR051258">
    <property type="entry name" value="Diverse_Substrate_Transporter"/>
</dbReference>
<feature type="domain" description="EamA" evidence="7">
    <location>
        <begin position="161"/>
        <end position="287"/>
    </location>
</feature>
<feature type="transmembrane region" description="Helical" evidence="6">
    <location>
        <begin position="122"/>
        <end position="139"/>
    </location>
</feature>
<feature type="transmembrane region" description="Helical" evidence="6">
    <location>
        <begin position="66"/>
        <end position="88"/>
    </location>
</feature>
<gene>
    <name evidence="8" type="ORF">VIBR0546_14475</name>
</gene>
<accession>E8LVB4</accession>
<feature type="transmembrane region" description="Helical" evidence="6">
    <location>
        <begin position="159"/>
        <end position="175"/>
    </location>
</feature>
<feature type="transmembrane region" description="Helical" evidence="6">
    <location>
        <begin position="94"/>
        <end position="115"/>
    </location>
</feature>
<evidence type="ECO:0000313" key="9">
    <source>
        <dbReference type="Proteomes" id="UP000004371"/>
    </source>
</evidence>
<dbReference type="InterPro" id="IPR037185">
    <property type="entry name" value="EmrE-like"/>
</dbReference>
<dbReference type="STRING" id="945543.VIBR0546_14475"/>
<organism evidence="8 9">
    <name type="scientific">Vibrio brasiliensis LMG 20546</name>
    <dbReference type="NCBI Taxonomy" id="945543"/>
    <lineage>
        <taxon>Bacteria</taxon>
        <taxon>Pseudomonadati</taxon>
        <taxon>Pseudomonadota</taxon>
        <taxon>Gammaproteobacteria</taxon>
        <taxon>Vibrionales</taxon>
        <taxon>Vibrionaceae</taxon>
        <taxon>Vibrio</taxon>
        <taxon>Vibrio oreintalis group</taxon>
    </lineage>
</organism>
<dbReference type="EMBL" id="AEVS01000071">
    <property type="protein sequence ID" value="EGA65499.1"/>
    <property type="molecule type" value="Genomic_DNA"/>
</dbReference>
<dbReference type="Proteomes" id="UP000004371">
    <property type="component" value="Unassembled WGS sequence"/>
</dbReference>
<feature type="transmembrane region" description="Helical" evidence="6">
    <location>
        <begin position="217"/>
        <end position="238"/>
    </location>
</feature>
<keyword evidence="3 6" id="KW-0812">Transmembrane</keyword>
<dbReference type="PANTHER" id="PTHR42920">
    <property type="entry name" value="OS03G0707200 PROTEIN-RELATED"/>
    <property type="match status" value="1"/>
</dbReference>
<evidence type="ECO:0000256" key="4">
    <source>
        <dbReference type="ARBA" id="ARBA00022989"/>
    </source>
</evidence>
<reference evidence="8 9" key="1">
    <citation type="journal article" date="2012" name="Int. J. Syst. Evol. Microbiol.">
        <title>Vibrio caribbeanicus sp. nov., isolated from the marine sponge Scleritoderma cyanea.</title>
        <authorList>
            <person name="Hoffmann M."/>
            <person name="Monday S.R."/>
            <person name="Allard M.W."/>
            <person name="Strain E.A."/>
            <person name="Whittaker P."/>
            <person name="Naum M."/>
            <person name="McCarthy P.J."/>
            <person name="Lopez J.V."/>
            <person name="Fischer M."/>
            <person name="Brown E.W."/>
        </authorList>
    </citation>
    <scope>NUCLEOTIDE SEQUENCE [LARGE SCALE GENOMIC DNA]</scope>
    <source>
        <strain evidence="8 9">LMG 20546</strain>
    </source>
</reference>
<dbReference type="GO" id="GO:0005886">
    <property type="term" value="C:plasma membrane"/>
    <property type="evidence" value="ECO:0007669"/>
    <property type="project" value="UniProtKB-SubCell"/>
</dbReference>
<evidence type="ECO:0000313" key="8">
    <source>
        <dbReference type="EMBL" id="EGA65499.1"/>
    </source>
</evidence>
<dbReference type="OrthoDB" id="7065924at2"/>
<name>E8LVB4_9VIBR</name>
<evidence type="ECO:0000256" key="6">
    <source>
        <dbReference type="SAM" id="Phobius"/>
    </source>
</evidence>
<sequence length="301" mass="32489">MNNNTHKFTIAGMVAILLWSSVMGLARAVTEMLGPVGGAASIYTVASLFLVLVMGRPKLRNYSLRYVLIGGSLFVAYEICLALALAMANSRQQAIEMLVINYLWPALTVLLAVLTSGKKTNWLVYPSIALAFFGVAWSITGDQGLTVAQIAANVATNPTTYAMAFIGAFLWAIYCNLTKRIANGQNAITLFFIMTAVALWIKYAISDETGMTLTLESGGLLLVSGIAMGSGYALWNYAIIGGNMVFLATMSYFTPVLSTVISSFILGLVLTHSFIQGVVMVTVGSLMCWWVTREKAPRVTK</sequence>
<dbReference type="RefSeq" id="WP_006879783.1">
    <property type="nucleotide sequence ID" value="NZ_AEVS01000071.1"/>
</dbReference>
<evidence type="ECO:0000259" key="7">
    <source>
        <dbReference type="Pfam" id="PF00892"/>
    </source>
</evidence>
<keyword evidence="4 6" id="KW-1133">Transmembrane helix</keyword>
<proteinExistence type="predicted"/>
<keyword evidence="9" id="KW-1185">Reference proteome</keyword>
<feature type="transmembrane region" description="Helical" evidence="6">
    <location>
        <begin position="187"/>
        <end position="205"/>
    </location>
</feature>
<keyword evidence="2" id="KW-1003">Cell membrane</keyword>
<evidence type="ECO:0000256" key="1">
    <source>
        <dbReference type="ARBA" id="ARBA00004651"/>
    </source>
</evidence>